<evidence type="ECO:0000256" key="7">
    <source>
        <dbReference type="ARBA" id="ARBA00022927"/>
    </source>
</evidence>
<name>A0A3B1CZJ4_9ZZZZ</name>
<dbReference type="GO" id="GO:0042953">
    <property type="term" value="P:lipoprotein transport"/>
    <property type="evidence" value="ECO:0007669"/>
    <property type="project" value="InterPro"/>
</dbReference>
<evidence type="ECO:0000256" key="8">
    <source>
        <dbReference type="ARBA" id="ARBA00023186"/>
    </source>
</evidence>
<comment type="subunit">
    <text evidence="3">Monomer.</text>
</comment>
<dbReference type="Gene3D" id="2.50.20.10">
    <property type="entry name" value="Lipoprotein localisation LolA/LolB/LppX"/>
    <property type="match status" value="1"/>
</dbReference>
<gene>
    <name evidence="9" type="ORF">MNBD_IGNAVI01-2334</name>
</gene>
<dbReference type="PANTHER" id="PTHR35869:SF1">
    <property type="entry name" value="OUTER-MEMBRANE LIPOPROTEIN CARRIER PROTEIN"/>
    <property type="match status" value="1"/>
</dbReference>
<dbReference type="InterPro" id="IPR029046">
    <property type="entry name" value="LolA/LolB/LppX"/>
</dbReference>
<evidence type="ECO:0000256" key="2">
    <source>
        <dbReference type="ARBA" id="ARBA00007615"/>
    </source>
</evidence>
<dbReference type="PANTHER" id="PTHR35869">
    <property type="entry name" value="OUTER-MEMBRANE LIPOPROTEIN CARRIER PROTEIN"/>
    <property type="match status" value="1"/>
</dbReference>
<keyword evidence="8" id="KW-0143">Chaperone</keyword>
<evidence type="ECO:0000256" key="5">
    <source>
        <dbReference type="ARBA" id="ARBA00022448"/>
    </source>
</evidence>
<dbReference type="AlphaFoldDB" id="A0A3B1CZJ4"/>
<accession>A0A3B1CZJ4</accession>
<dbReference type="Pfam" id="PF03548">
    <property type="entry name" value="LolA"/>
    <property type="match status" value="1"/>
</dbReference>
<evidence type="ECO:0000256" key="3">
    <source>
        <dbReference type="ARBA" id="ARBA00011245"/>
    </source>
</evidence>
<sequence>MKKIIYVIFMILLAGIINAQTADEIVQKIQTKFSTINDLKANFTQKVYSSEGKKPTVLTGKFYFKKDNSLRIEVKDRLIVSNGATVWNFNKSTNKVIISNYDNDYTSFSLPEIINSYPGMCDKQIVKRMPGVTELKLTPKDDRLNFKSVLISVDKDDVIKKVEITDFNNMKFVFELDSVKLNNKLSGQLFNFEPSEGVEVIDLR</sequence>
<dbReference type="EMBL" id="UOGD01000280">
    <property type="protein sequence ID" value="VAX24765.1"/>
    <property type="molecule type" value="Genomic_DNA"/>
</dbReference>
<keyword evidence="6" id="KW-0574">Periplasm</keyword>
<organism evidence="9">
    <name type="scientific">hydrothermal vent metagenome</name>
    <dbReference type="NCBI Taxonomy" id="652676"/>
    <lineage>
        <taxon>unclassified sequences</taxon>
        <taxon>metagenomes</taxon>
        <taxon>ecological metagenomes</taxon>
    </lineage>
</organism>
<comment type="similarity">
    <text evidence="2">Belongs to the LolA family.</text>
</comment>
<evidence type="ECO:0000256" key="1">
    <source>
        <dbReference type="ARBA" id="ARBA00004418"/>
    </source>
</evidence>
<dbReference type="InterPro" id="IPR004564">
    <property type="entry name" value="OM_lipoprot_carrier_LolA-like"/>
</dbReference>
<comment type="subcellular location">
    <subcellularLocation>
        <location evidence="1">Periplasm</location>
    </subcellularLocation>
</comment>
<dbReference type="InterPro" id="IPR018323">
    <property type="entry name" value="OM_lipoprot_carrier_LolA_Pbac"/>
</dbReference>
<dbReference type="CDD" id="cd16325">
    <property type="entry name" value="LolA"/>
    <property type="match status" value="1"/>
</dbReference>
<dbReference type="NCBIfam" id="TIGR00547">
    <property type="entry name" value="lolA"/>
    <property type="match status" value="1"/>
</dbReference>
<keyword evidence="5" id="KW-0813">Transport</keyword>
<evidence type="ECO:0000313" key="9">
    <source>
        <dbReference type="EMBL" id="VAX24765.1"/>
    </source>
</evidence>
<dbReference type="SUPFAM" id="SSF89392">
    <property type="entry name" value="Prokaryotic lipoproteins and lipoprotein localization factors"/>
    <property type="match status" value="1"/>
</dbReference>
<protein>
    <recommendedName>
        <fullName evidence="4">Outer-membrane lipoprotein carrier protein</fullName>
    </recommendedName>
</protein>
<dbReference type="GO" id="GO:0042597">
    <property type="term" value="C:periplasmic space"/>
    <property type="evidence" value="ECO:0007669"/>
    <property type="project" value="UniProtKB-SubCell"/>
</dbReference>
<reference evidence="9" key="1">
    <citation type="submission" date="2018-06" db="EMBL/GenBank/DDBJ databases">
        <authorList>
            <person name="Zhirakovskaya E."/>
        </authorList>
    </citation>
    <scope>NUCLEOTIDE SEQUENCE</scope>
</reference>
<proteinExistence type="inferred from homology"/>
<evidence type="ECO:0000256" key="4">
    <source>
        <dbReference type="ARBA" id="ARBA00014035"/>
    </source>
</evidence>
<keyword evidence="7" id="KW-0653">Protein transport</keyword>
<evidence type="ECO:0000256" key="6">
    <source>
        <dbReference type="ARBA" id="ARBA00022764"/>
    </source>
</evidence>